<proteinExistence type="predicted"/>
<sequence>MAVSAPSSAPPNPAHARATARFSGRGSVVCHSPITVTIPATAPSAARVAIERHSAGTSTAARSIGSVSTQSTVAGSTRTGPRIVAS</sequence>
<dbReference type="EMBL" id="BAABDD010000012">
    <property type="protein sequence ID" value="GAA3747437.1"/>
    <property type="molecule type" value="Genomic_DNA"/>
</dbReference>
<name>A0ABP7FVX1_9ACTN</name>
<accession>A0ABP7FVX1</accession>
<feature type="compositionally biased region" description="Polar residues" evidence="1">
    <location>
        <begin position="55"/>
        <end position="79"/>
    </location>
</feature>
<feature type="region of interest" description="Disordered" evidence="1">
    <location>
        <begin position="1"/>
        <end position="25"/>
    </location>
</feature>
<evidence type="ECO:0000313" key="3">
    <source>
        <dbReference type="Proteomes" id="UP001500908"/>
    </source>
</evidence>
<feature type="region of interest" description="Disordered" evidence="1">
    <location>
        <begin position="52"/>
        <end position="86"/>
    </location>
</feature>
<gene>
    <name evidence="2" type="ORF">GCM10022402_28510</name>
</gene>
<reference evidence="3" key="1">
    <citation type="journal article" date="2019" name="Int. J. Syst. Evol. Microbiol.">
        <title>The Global Catalogue of Microorganisms (GCM) 10K type strain sequencing project: providing services to taxonomists for standard genome sequencing and annotation.</title>
        <authorList>
            <consortium name="The Broad Institute Genomics Platform"/>
            <consortium name="The Broad Institute Genome Sequencing Center for Infectious Disease"/>
            <person name="Wu L."/>
            <person name="Ma J."/>
        </authorList>
    </citation>
    <scope>NUCLEOTIDE SEQUENCE [LARGE SCALE GENOMIC DNA]</scope>
    <source>
        <strain evidence="3">JCM 17137</strain>
    </source>
</reference>
<keyword evidence="3" id="KW-1185">Reference proteome</keyword>
<protein>
    <submittedName>
        <fullName evidence="2">Uncharacterized protein</fullName>
    </submittedName>
</protein>
<organism evidence="2 3">
    <name type="scientific">Salinactinospora qingdaonensis</name>
    <dbReference type="NCBI Taxonomy" id="702744"/>
    <lineage>
        <taxon>Bacteria</taxon>
        <taxon>Bacillati</taxon>
        <taxon>Actinomycetota</taxon>
        <taxon>Actinomycetes</taxon>
        <taxon>Streptosporangiales</taxon>
        <taxon>Nocardiopsidaceae</taxon>
        <taxon>Salinactinospora</taxon>
    </lineage>
</organism>
<dbReference type="Proteomes" id="UP001500908">
    <property type="component" value="Unassembled WGS sequence"/>
</dbReference>
<comment type="caution">
    <text evidence="2">The sequence shown here is derived from an EMBL/GenBank/DDBJ whole genome shotgun (WGS) entry which is preliminary data.</text>
</comment>
<evidence type="ECO:0000256" key="1">
    <source>
        <dbReference type="SAM" id="MobiDB-lite"/>
    </source>
</evidence>
<evidence type="ECO:0000313" key="2">
    <source>
        <dbReference type="EMBL" id="GAA3747437.1"/>
    </source>
</evidence>